<dbReference type="WBParaSite" id="Csp11.Scaffold563.g3975.t2">
    <property type="protein sequence ID" value="Csp11.Scaffold563.g3975.t2"/>
    <property type="gene ID" value="Csp11.Scaffold563.g3975"/>
</dbReference>
<organism evidence="5 6">
    <name type="scientific">Caenorhabditis tropicalis</name>
    <dbReference type="NCBI Taxonomy" id="1561998"/>
    <lineage>
        <taxon>Eukaryota</taxon>
        <taxon>Metazoa</taxon>
        <taxon>Ecdysozoa</taxon>
        <taxon>Nematoda</taxon>
        <taxon>Chromadorea</taxon>
        <taxon>Rhabditida</taxon>
        <taxon>Rhabditina</taxon>
        <taxon>Rhabditomorpha</taxon>
        <taxon>Rhabditoidea</taxon>
        <taxon>Rhabditidae</taxon>
        <taxon>Peloderinae</taxon>
        <taxon>Caenorhabditis</taxon>
    </lineage>
</organism>
<dbReference type="Gene3D" id="3.30.930.10">
    <property type="entry name" value="Bira Bifunctional Protein, Domain 2"/>
    <property type="match status" value="1"/>
</dbReference>
<evidence type="ECO:0000313" key="6">
    <source>
        <dbReference type="WBParaSite" id="Csp11.Scaffold563.g3975.t2"/>
    </source>
</evidence>
<dbReference type="InterPro" id="IPR021133">
    <property type="entry name" value="HEAT_type_2"/>
</dbReference>
<dbReference type="SUPFAM" id="SSF48371">
    <property type="entry name" value="ARM repeat"/>
    <property type="match status" value="1"/>
</dbReference>
<proteinExistence type="inferred from homology"/>
<dbReference type="InterPro" id="IPR045110">
    <property type="entry name" value="XMAP215"/>
</dbReference>
<protein>
    <submittedName>
        <fullName evidence="6">TOG domain-containing protein</fullName>
    </submittedName>
</protein>
<keyword evidence="5" id="KW-1185">Reference proteome</keyword>
<dbReference type="Proteomes" id="UP000095282">
    <property type="component" value="Unplaced"/>
</dbReference>
<dbReference type="eggNOG" id="KOG1820">
    <property type="taxonomic scope" value="Eukaryota"/>
</dbReference>
<dbReference type="InterPro" id="IPR011989">
    <property type="entry name" value="ARM-like"/>
</dbReference>
<reference evidence="6" key="1">
    <citation type="submission" date="2016-11" db="UniProtKB">
        <authorList>
            <consortium name="WormBaseParasite"/>
        </authorList>
    </citation>
    <scope>IDENTIFICATION</scope>
</reference>
<evidence type="ECO:0000256" key="1">
    <source>
        <dbReference type="ARBA" id="ARBA00022737"/>
    </source>
</evidence>
<comment type="similarity">
    <text evidence="2">Belongs to the TOG/XMAP215 family.</text>
</comment>
<dbReference type="InterPro" id="IPR016024">
    <property type="entry name" value="ARM-type_fold"/>
</dbReference>
<dbReference type="InterPro" id="IPR034085">
    <property type="entry name" value="TOG"/>
</dbReference>
<dbReference type="InterPro" id="IPR041616">
    <property type="entry name" value="PheRS_beta_core"/>
</dbReference>
<evidence type="ECO:0000259" key="4">
    <source>
        <dbReference type="SMART" id="SM01349"/>
    </source>
</evidence>
<feature type="repeat" description="HEAT" evidence="3">
    <location>
        <begin position="151"/>
        <end position="189"/>
    </location>
</feature>
<dbReference type="Gene3D" id="1.25.10.10">
    <property type="entry name" value="Leucine-rich Repeat Variant"/>
    <property type="match status" value="1"/>
</dbReference>
<evidence type="ECO:0000256" key="2">
    <source>
        <dbReference type="ARBA" id="ARBA00025722"/>
    </source>
</evidence>
<dbReference type="PANTHER" id="PTHR12609">
    <property type="entry name" value="MICROTUBULE ASSOCIATED PROTEIN XMAP215"/>
    <property type="match status" value="1"/>
</dbReference>
<keyword evidence="1" id="KW-0677">Repeat</keyword>
<name>A0A1I7TAB5_9PELO</name>
<dbReference type="AlphaFoldDB" id="A0A1I7TAB5"/>
<feature type="domain" description="TOG" evidence="4">
    <location>
        <begin position="1"/>
        <end position="209"/>
    </location>
</feature>
<dbReference type="GO" id="GO:0007051">
    <property type="term" value="P:spindle organization"/>
    <property type="evidence" value="ECO:0007669"/>
    <property type="project" value="InterPro"/>
</dbReference>
<dbReference type="GO" id="GO:0061863">
    <property type="term" value="F:microtubule plus end polymerase"/>
    <property type="evidence" value="ECO:0007669"/>
    <property type="project" value="InterPro"/>
</dbReference>
<dbReference type="SMART" id="SM01349">
    <property type="entry name" value="TOG"/>
    <property type="match status" value="1"/>
</dbReference>
<evidence type="ECO:0000313" key="5">
    <source>
        <dbReference type="Proteomes" id="UP000095282"/>
    </source>
</evidence>
<dbReference type="GO" id="GO:0051010">
    <property type="term" value="F:microtubule plus-end binding"/>
    <property type="evidence" value="ECO:0007669"/>
    <property type="project" value="InterPro"/>
</dbReference>
<dbReference type="STRING" id="1561998.A0A1I7TAB5"/>
<dbReference type="InterPro" id="IPR045864">
    <property type="entry name" value="aa-tRNA-synth_II/BPL/LPL"/>
</dbReference>
<dbReference type="Pfam" id="PF17759">
    <property type="entry name" value="tRNA_synthFbeta"/>
    <property type="match status" value="1"/>
</dbReference>
<dbReference type="PROSITE" id="PS50077">
    <property type="entry name" value="HEAT_REPEAT"/>
    <property type="match status" value="1"/>
</dbReference>
<dbReference type="SUPFAM" id="SSF55681">
    <property type="entry name" value="Class II aaRS and biotin synthetases"/>
    <property type="match status" value="1"/>
</dbReference>
<sequence>MKWQERRRSLESFLQTLTGKKCILSNISYDASIKKLQKIIRNDANIFCQVLAIRSVTWVATELGAEFSKFSVSLLPDLLEKMKEKKQILRKPLIRCTLEVGKTLPLEDGIPVILSALSMANPEIKKQTMLFVVQQLEAMQMERLKGFIPSLLPVLVELTKNATQDVREVAVHALESIYWKIGRCRMQSFRSNCIRVDLEDQFIRPNLLVGLLKILETHAADTTSLNLYECSDVLVRDDTEKNGAREERRLAAAILNESADFAAIVNCLIKLLDALKLSPTKDGDNFHLEISDNQTFRKFNLMLPVAAFEIKIFTEDD</sequence>
<evidence type="ECO:0000256" key="3">
    <source>
        <dbReference type="PROSITE-ProRule" id="PRU00103"/>
    </source>
</evidence>
<accession>A0A1I7TAB5</accession>
<dbReference type="GO" id="GO:0030951">
    <property type="term" value="P:establishment or maintenance of microtubule cytoskeleton polarity"/>
    <property type="evidence" value="ECO:0007669"/>
    <property type="project" value="InterPro"/>
</dbReference>
<dbReference type="GO" id="GO:0046785">
    <property type="term" value="P:microtubule polymerization"/>
    <property type="evidence" value="ECO:0007669"/>
    <property type="project" value="InterPro"/>
</dbReference>
<dbReference type="eggNOG" id="KOG2472">
    <property type="taxonomic scope" value="Eukaryota"/>
</dbReference>